<proteinExistence type="predicted"/>
<dbReference type="PROSITE" id="PS50279">
    <property type="entry name" value="BPTI_KUNITZ_2"/>
    <property type="match status" value="1"/>
</dbReference>
<dbReference type="OrthoDB" id="10365891at2759"/>
<reference evidence="3" key="1">
    <citation type="submission" date="2018-11" db="EMBL/GenBank/DDBJ databases">
        <authorList>
            <person name="Alioto T."/>
            <person name="Alioto T."/>
        </authorList>
    </citation>
    <scope>NUCLEOTIDE SEQUENCE</scope>
</reference>
<keyword evidence="4" id="KW-1185">Reference proteome</keyword>
<dbReference type="Pfam" id="PF00014">
    <property type="entry name" value="Kunitz_BPTI"/>
    <property type="match status" value="1"/>
</dbReference>
<keyword evidence="1" id="KW-0732">Signal</keyword>
<sequence>MKSVTFVCLLLMSTVCIYSDEDIGVCFVVPGPGSCYKESNIMETKIRYSTVLGRCISFLRSPCPGDDNRNVFNDEDSCMKACEHVGKV</sequence>
<organism evidence="3 4">
    <name type="scientific">Mytilus galloprovincialis</name>
    <name type="common">Mediterranean mussel</name>
    <dbReference type="NCBI Taxonomy" id="29158"/>
    <lineage>
        <taxon>Eukaryota</taxon>
        <taxon>Metazoa</taxon>
        <taxon>Spiralia</taxon>
        <taxon>Lophotrochozoa</taxon>
        <taxon>Mollusca</taxon>
        <taxon>Bivalvia</taxon>
        <taxon>Autobranchia</taxon>
        <taxon>Pteriomorphia</taxon>
        <taxon>Mytilida</taxon>
        <taxon>Mytiloidea</taxon>
        <taxon>Mytilidae</taxon>
        <taxon>Mytilinae</taxon>
        <taxon>Mytilus</taxon>
    </lineage>
</organism>
<gene>
    <name evidence="3" type="ORF">MGAL_10B069813</name>
</gene>
<dbReference type="Proteomes" id="UP000596742">
    <property type="component" value="Unassembled WGS sequence"/>
</dbReference>
<dbReference type="Gene3D" id="4.10.410.10">
    <property type="entry name" value="Pancreatic trypsin inhibitor Kunitz domain"/>
    <property type="match status" value="1"/>
</dbReference>
<feature type="chain" id="PRO_5032274923" description="BPTI/Kunitz inhibitor domain-containing protein" evidence="1">
    <location>
        <begin position="20"/>
        <end position="88"/>
    </location>
</feature>
<dbReference type="InterPro" id="IPR002223">
    <property type="entry name" value="Kunitz_BPTI"/>
</dbReference>
<evidence type="ECO:0000256" key="1">
    <source>
        <dbReference type="SAM" id="SignalP"/>
    </source>
</evidence>
<evidence type="ECO:0000313" key="4">
    <source>
        <dbReference type="Proteomes" id="UP000596742"/>
    </source>
</evidence>
<dbReference type="EMBL" id="UYJE01010401">
    <property type="protein sequence ID" value="VDI82826.1"/>
    <property type="molecule type" value="Genomic_DNA"/>
</dbReference>
<dbReference type="SMART" id="SM00131">
    <property type="entry name" value="KU"/>
    <property type="match status" value="1"/>
</dbReference>
<comment type="caution">
    <text evidence="3">The sequence shown here is derived from an EMBL/GenBank/DDBJ whole genome shotgun (WGS) entry which is preliminary data.</text>
</comment>
<evidence type="ECO:0000313" key="3">
    <source>
        <dbReference type="EMBL" id="VDI82826.1"/>
    </source>
</evidence>
<dbReference type="InterPro" id="IPR036880">
    <property type="entry name" value="Kunitz_BPTI_sf"/>
</dbReference>
<dbReference type="AlphaFoldDB" id="A0A8B6HPF7"/>
<dbReference type="GO" id="GO:0004867">
    <property type="term" value="F:serine-type endopeptidase inhibitor activity"/>
    <property type="evidence" value="ECO:0007669"/>
    <property type="project" value="InterPro"/>
</dbReference>
<evidence type="ECO:0000259" key="2">
    <source>
        <dbReference type="PROSITE" id="PS50279"/>
    </source>
</evidence>
<feature type="signal peptide" evidence="1">
    <location>
        <begin position="1"/>
        <end position="19"/>
    </location>
</feature>
<protein>
    <recommendedName>
        <fullName evidence="2">BPTI/Kunitz inhibitor domain-containing protein</fullName>
    </recommendedName>
</protein>
<accession>A0A8B6HPF7</accession>
<name>A0A8B6HPF7_MYTGA</name>
<dbReference type="SUPFAM" id="SSF57362">
    <property type="entry name" value="BPTI-like"/>
    <property type="match status" value="1"/>
</dbReference>
<feature type="domain" description="BPTI/Kunitz inhibitor" evidence="2">
    <location>
        <begin position="26"/>
        <end position="82"/>
    </location>
</feature>